<dbReference type="InterPro" id="IPR045749">
    <property type="entry name" value="DUF6090"/>
</dbReference>
<keyword evidence="1" id="KW-1133">Transmembrane helix</keyword>
<dbReference type="Proteomes" id="UP000324550">
    <property type="component" value="Unassembled WGS sequence"/>
</dbReference>
<dbReference type="AlphaFoldDB" id="A0A5D0GFK7"/>
<comment type="caution">
    <text evidence="2">The sequence shown here is derived from an EMBL/GenBank/DDBJ whole genome shotgun (WGS) entry which is preliminary data.</text>
</comment>
<evidence type="ECO:0000313" key="3">
    <source>
        <dbReference type="Proteomes" id="UP000324550"/>
    </source>
</evidence>
<gene>
    <name evidence="2" type="ORF">FVF61_04590</name>
</gene>
<evidence type="ECO:0000256" key="1">
    <source>
        <dbReference type="SAM" id="Phobius"/>
    </source>
</evidence>
<dbReference type="EMBL" id="VSFC01000022">
    <property type="protein sequence ID" value="TYA57510.1"/>
    <property type="molecule type" value="Genomic_DNA"/>
</dbReference>
<organism evidence="2 3">
    <name type="scientific">Formosa maritima</name>
    <dbReference type="NCBI Taxonomy" id="2592046"/>
    <lineage>
        <taxon>Bacteria</taxon>
        <taxon>Pseudomonadati</taxon>
        <taxon>Bacteroidota</taxon>
        <taxon>Flavobacteriia</taxon>
        <taxon>Flavobacteriales</taxon>
        <taxon>Flavobacteriaceae</taxon>
        <taxon>Formosa</taxon>
    </lineage>
</organism>
<keyword evidence="3" id="KW-1185">Reference proteome</keyword>
<keyword evidence="1" id="KW-0472">Membrane</keyword>
<keyword evidence="1" id="KW-0812">Transmembrane</keyword>
<dbReference type="OrthoDB" id="821805at2"/>
<dbReference type="RefSeq" id="WP_148453844.1">
    <property type="nucleotide sequence ID" value="NZ_VSFC01000022.1"/>
</dbReference>
<accession>A0A5D0GFK7</accession>
<protein>
    <submittedName>
        <fullName evidence="2">Uncharacterized protein</fullName>
    </submittedName>
</protein>
<sequence length="254" mass="29557">MLKFFRHIRQNLLNEGKITKYLKYAIGEIILVVIGILIALSINNWNETKAERKIEKDYIISLIEDLEADTTKLSYVIKRYETSELKIDTVLKMYHKLAMGYNDTLRRNLPAVTSFPDFIYTDRTMQQLKNSGGMRYIVNKKASNGIIDYDLSVKHLLESYIPDLNFYYENTNLLWFEIVDVDALERDSKTLSISDMEKGSKNYLLKNDQATLGKFNNAIRNFKGDLTLIKNTEIDLVQKASNLITLLKIEYQLE</sequence>
<evidence type="ECO:0000313" key="2">
    <source>
        <dbReference type="EMBL" id="TYA57510.1"/>
    </source>
</evidence>
<dbReference type="Pfam" id="PF19578">
    <property type="entry name" value="DUF6090"/>
    <property type="match status" value="1"/>
</dbReference>
<reference evidence="2 3" key="1">
    <citation type="submission" date="2019-08" db="EMBL/GenBank/DDBJ databases">
        <title>Formosa sediminis sp. nov., isolated from marine sediment.</title>
        <authorList>
            <person name="Cao W.R."/>
        </authorList>
    </citation>
    <scope>NUCLEOTIDE SEQUENCE [LARGE SCALE GENOMIC DNA]</scope>
    <source>
        <strain evidence="2 3">1494</strain>
    </source>
</reference>
<feature type="transmembrane region" description="Helical" evidence="1">
    <location>
        <begin position="21"/>
        <end position="42"/>
    </location>
</feature>
<name>A0A5D0GFK7_9FLAO</name>
<proteinExistence type="predicted"/>